<dbReference type="RefSeq" id="WP_187733711.1">
    <property type="nucleotide sequence ID" value="NZ_BMFN01000001.1"/>
</dbReference>
<sequence length="193" mass="21220">MASARFLLLGCCVVMGACSPDASQKDPVAEARFQNEKRIKEAAVTERQERDADFMVNAASSGLLELEMSKLAQQKSATPAVRNLAQRLVQQHGQVSTALRNLAQQKNLMLPSGLGSDQQKQYADLSALTGTQFDKRYVEMLLEAHKSDADAFEDMSKDAYDGDIRGFAAKFLPTIEQHLDDVGVVEDQLEDLP</sequence>
<evidence type="ECO:0000313" key="2">
    <source>
        <dbReference type="EMBL" id="QNP53497.1"/>
    </source>
</evidence>
<organism evidence="2 3">
    <name type="scientific">Hymenobacter qilianensis</name>
    <dbReference type="NCBI Taxonomy" id="1385715"/>
    <lineage>
        <taxon>Bacteria</taxon>
        <taxon>Pseudomonadati</taxon>
        <taxon>Bacteroidota</taxon>
        <taxon>Cytophagia</taxon>
        <taxon>Cytophagales</taxon>
        <taxon>Hymenobacteraceae</taxon>
        <taxon>Hymenobacter</taxon>
    </lineage>
</organism>
<dbReference type="PANTHER" id="PTHR38593">
    <property type="entry name" value="BLR2558 PROTEIN"/>
    <property type="match status" value="1"/>
</dbReference>
<name>A0A7H0GYY1_9BACT</name>
<evidence type="ECO:0000313" key="3">
    <source>
        <dbReference type="Proteomes" id="UP000516093"/>
    </source>
</evidence>
<keyword evidence="3" id="KW-1185">Reference proteome</keyword>
<dbReference type="AlphaFoldDB" id="A0A7H0GYY1"/>
<dbReference type="InterPro" id="IPR012347">
    <property type="entry name" value="Ferritin-like"/>
</dbReference>
<dbReference type="Gene3D" id="1.20.1260.10">
    <property type="match status" value="1"/>
</dbReference>
<dbReference type="EMBL" id="CP060784">
    <property type="protein sequence ID" value="QNP53497.1"/>
    <property type="molecule type" value="Genomic_DNA"/>
</dbReference>
<dbReference type="KEGG" id="hqi:H9L05_07965"/>
<reference evidence="2 3" key="1">
    <citation type="submission" date="2020-08" db="EMBL/GenBank/DDBJ databases">
        <title>Genome sequence of Hymenobacter qilianensis JCM 19763T.</title>
        <authorList>
            <person name="Hyun D.-W."/>
            <person name="Bae J.-W."/>
        </authorList>
    </citation>
    <scope>NUCLEOTIDE SEQUENCE [LARGE SCALE GENOMIC DNA]</scope>
    <source>
        <strain evidence="2 3">JCM 19763</strain>
    </source>
</reference>
<dbReference type="PROSITE" id="PS51257">
    <property type="entry name" value="PROKAR_LIPOPROTEIN"/>
    <property type="match status" value="1"/>
</dbReference>
<evidence type="ECO:0000259" key="1">
    <source>
        <dbReference type="Pfam" id="PF13628"/>
    </source>
</evidence>
<proteinExistence type="predicted"/>
<dbReference type="Proteomes" id="UP000516093">
    <property type="component" value="Chromosome"/>
</dbReference>
<dbReference type="Pfam" id="PF13628">
    <property type="entry name" value="DUF4142"/>
    <property type="match status" value="1"/>
</dbReference>
<gene>
    <name evidence="2" type="ORF">H9L05_07965</name>
</gene>
<accession>A0A7H0GYY1</accession>
<dbReference type="InterPro" id="IPR025419">
    <property type="entry name" value="DUF4142"/>
</dbReference>
<feature type="domain" description="DUF4142" evidence="1">
    <location>
        <begin position="50"/>
        <end position="182"/>
    </location>
</feature>
<dbReference type="PANTHER" id="PTHR38593:SF1">
    <property type="entry name" value="BLR2558 PROTEIN"/>
    <property type="match status" value="1"/>
</dbReference>
<protein>
    <submittedName>
        <fullName evidence="2">DUF4142 domain-containing protein</fullName>
    </submittedName>
</protein>